<sequence>MGPEGPTTWDRFGIQETIHDKTAERFREFRLLSDASAASNEILSAMDIKIGIETRFLGEIEDIKDEPSILRLVLKTKNALRKS</sequence>
<protein>
    <submittedName>
        <fullName evidence="1">Uncharacterized protein</fullName>
    </submittedName>
</protein>
<gene>
    <name evidence="1" type="ORF">SLS62_011420</name>
</gene>
<keyword evidence="2" id="KW-1185">Reference proteome</keyword>
<comment type="caution">
    <text evidence="1">The sequence shown here is derived from an EMBL/GenBank/DDBJ whole genome shotgun (WGS) entry which is preliminary data.</text>
</comment>
<dbReference type="Proteomes" id="UP001320420">
    <property type="component" value="Unassembled WGS sequence"/>
</dbReference>
<name>A0AAN9YFC4_9PEZI</name>
<dbReference type="EMBL" id="JAKJXP020000218">
    <property type="protein sequence ID" value="KAK7737966.1"/>
    <property type="molecule type" value="Genomic_DNA"/>
</dbReference>
<proteinExistence type="predicted"/>
<organism evidence="1 2">
    <name type="scientific">Diatrype stigma</name>
    <dbReference type="NCBI Taxonomy" id="117547"/>
    <lineage>
        <taxon>Eukaryota</taxon>
        <taxon>Fungi</taxon>
        <taxon>Dikarya</taxon>
        <taxon>Ascomycota</taxon>
        <taxon>Pezizomycotina</taxon>
        <taxon>Sordariomycetes</taxon>
        <taxon>Xylariomycetidae</taxon>
        <taxon>Xylariales</taxon>
        <taxon>Diatrypaceae</taxon>
        <taxon>Diatrype</taxon>
    </lineage>
</organism>
<evidence type="ECO:0000313" key="2">
    <source>
        <dbReference type="Proteomes" id="UP001320420"/>
    </source>
</evidence>
<evidence type="ECO:0000313" key="1">
    <source>
        <dbReference type="EMBL" id="KAK7737966.1"/>
    </source>
</evidence>
<dbReference type="AlphaFoldDB" id="A0AAN9YFC4"/>
<accession>A0AAN9YFC4</accession>
<reference evidence="1 2" key="1">
    <citation type="submission" date="2024-02" db="EMBL/GenBank/DDBJ databases">
        <title>De novo assembly and annotation of 12 fungi associated with fruit tree decline syndrome in Ontario, Canada.</title>
        <authorList>
            <person name="Sulman M."/>
            <person name="Ellouze W."/>
            <person name="Ilyukhin E."/>
        </authorList>
    </citation>
    <scope>NUCLEOTIDE SEQUENCE [LARGE SCALE GENOMIC DNA]</scope>
    <source>
        <strain evidence="1 2">M11/M66-122</strain>
    </source>
</reference>